<dbReference type="GeneID" id="94831625"/>
<evidence type="ECO:0000256" key="10">
    <source>
        <dbReference type="ARBA" id="ARBA00023054"/>
    </source>
</evidence>
<accession>A0A1J4L087</accession>
<reference evidence="16" key="1">
    <citation type="submission" date="2016-10" db="EMBL/GenBank/DDBJ databases">
        <authorList>
            <person name="Benchimol M."/>
            <person name="Almeida L.G."/>
            <person name="Vasconcelos A.T."/>
            <person name="Perreira-Neves A."/>
            <person name="Rosa I.A."/>
            <person name="Tasca T."/>
            <person name="Bogo M.R."/>
            <person name="de Souza W."/>
        </authorList>
    </citation>
    <scope>NUCLEOTIDE SEQUENCE [LARGE SCALE GENOMIC DNA]</scope>
    <source>
        <strain evidence="16">K</strain>
    </source>
</reference>
<evidence type="ECO:0000256" key="9">
    <source>
        <dbReference type="ARBA" id="ARBA00022989"/>
    </source>
</evidence>
<dbReference type="PANTHER" id="PTHR20917:SF0">
    <property type="entry name" value="CALCIUM LOAD-ACTIVATED CALCIUM CHANNEL"/>
    <property type="match status" value="1"/>
</dbReference>
<keyword evidence="12 15" id="KW-0472">Membrane</keyword>
<dbReference type="SMART" id="SM01415">
    <property type="entry name" value="DUF106"/>
    <property type="match status" value="1"/>
</dbReference>
<keyword evidence="13" id="KW-0407">Ion channel</keyword>
<dbReference type="OrthoDB" id="342726at2759"/>
<dbReference type="VEuPathDB" id="TrichDB:TRFO_12908"/>
<dbReference type="PANTHER" id="PTHR20917">
    <property type="entry name" value="PNAS-RELATED"/>
    <property type="match status" value="1"/>
</dbReference>
<comment type="subcellular location">
    <subcellularLocation>
        <location evidence="1">Endoplasmic reticulum membrane</location>
        <topology evidence="1">Multi-pass membrane protein</topology>
    </subcellularLocation>
</comment>
<keyword evidence="10 14" id="KW-0175">Coiled coil</keyword>
<evidence type="ECO:0000256" key="1">
    <source>
        <dbReference type="ARBA" id="ARBA00004477"/>
    </source>
</evidence>
<keyword evidence="11" id="KW-0406">Ion transport</keyword>
<dbReference type="Proteomes" id="UP000179807">
    <property type="component" value="Unassembled WGS sequence"/>
</dbReference>
<evidence type="ECO:0000256" key="6">
    <source>
        <dbReference type="ARBA" id="ARBA00022692"/>
    </source>
</evidence>
<evidence type="ECO:0000256" key="12">
    <source>
        <dbReference type="ARBA" id="ARBA00023136"/>
    </source>
</evidence>
<evidence type="ECO:0000313" key="17">
    <source>
        <dbReference type="Proteomes" id="UP000179807"/>
    </source>
</evidence>
<dbReference type="GO" id="GO:0032469">
    <property type="term" value="P:endoplasmic reticulum calcium ion homeostasis"/>
    <property type="evidence" value="ECO:0007669"/>
    <property type="project" value="InterPro"/>
</dbReference>
<comment type="similarity">
    <text evidence="2">Belongs to the TMCO1 family.</text>
</comment>
<evidence type="ECO:0000256" key="4">
    <source>
        <dbReference type="ARBA" id="ARBA00022568"/>
    </source>
</evidence>
<evidence type="ECO:0000256" key="7">
    <source>
        <dbReference type="ARBA" id="ARBA00022824"/>
    </source>
</evidence>
<sequence>MARKSYLLSNFWLIPKKKNSLEMKTIFYGLSVLSISFLVSSIKAFINWFFILRNPNFKLQSSQLEKKKQQLQELEEQSNDDKATQKKVKRLKNDIKAHSQAISQLSMKYQIISQISLFVIGRILNSNFRGIVCTKLPFEPFSILTRMVHSGIENEDFTDANFYFVYFLSTTLFGDFLNKFFGLEQVNLDFTSMMQMNMPQT</sequence>
<dbReference type="RefSeq" id="XP_068369962.1">
    <property type="nucleotide sequence ID" value="XM_068496921.1"/>
</dbReference>
<keyword evidence="4" id="KW-0109">Calcium transport</keyword>
<protein>
    <submittedName>
        <fullName evidence="16">Transmembrane and coiled-coil domain-containing protein 1-like protein</fullName>
    </submittedName>
</protein>
<dbReference type="AlphaFoldDB" id="A0A1J4L087"/>
<evidence type="ECO:0000313" key="16">
    <source>
        <dbReference type="EMBL" id="OHT16826.1"/>
    </source>
</evidence>
<gene>
    <name evidence="16" type="ORF">TRFO_12908</name>
</gene>
<evidence type="ECO:0000256" key="14">
    <source>
        <dbReference type="SAM" id="Coils"/>
    </source>
</evidence>
<evidence type="ECO:0000256" key="11">
    <source>
        <dbReference type="ARBA" id="ARBA00023065"/>
    </source>
</evidence>
<proteinExistence type="inferred from homology"/>
<dbReference type="Pfam" id="PF01956">
    <property type="entry name" value="EMC3_TMCO1"/>
    <property type="match status" value="1"/>
</dbReference>
<dbReference type="EMBL" id="MLAK01000068">
    <property type="protein sequence ID" value="OHT16826.1"/>
    <property type="molecule type" value="Genomic_DNA"/>
</dbReference>
<organism evidence="16 17">
    <name type="scientific">Tritrichomonas foetus</name>
    <dbReference type="NCBI Taxonomy" id="1144522"/>
    <lineage>
        <taxon>Eukaryota</taxon>
        <taxon>Metamonada</taxon>
        <taxon>Parabasalia</taxon>
        <taxon>Tritrichomonadida</taxon>
        <taxon>Tritrichomonadidae</taxon>
        <taxon>Tritrichomonas</taxon>
    </lineage>
</organism>
<evidence type="ECO:0000256" key="13">
    <source>
        <dbReference type="ARBA" id="ARBA00023303"/>
    </source>
</evidence>
<feature type="transmembrane region" description="Helical" evidence="15">
    <location>
        <begin position="26"/>
        <end position="51"/>
    </location>
</feature>
<evidence type="ECO:0000256" key="3">
    <source>
        <dbReference type="ARBA" id="ARBA00022448"/>
    </source>
</evidence>
<evidence type="ECO:0000256" key="2">
    <source>
        <dbReference type="ARBA" id="ARBA00006537"/>
    </source>
</evidence>
<dbReference type="InterPro" id="IPR002809">
    <property type="entry name" value="EMC3/TMCO1"/>
</dbReference>
<evidence type="ECO:0000256" key="5">
    <source>
        <dbReference type="ARBA" id="ARBA00022673"/>
    </source>
</evidence>
<dbReference type="InterPro" id="IPR008559">
    <property type="entry name" value="TMCO1"/>
</dbReference>
<keyword evidence="17" id="KW-1185">Reference proteome</keyword>
<dbReference type="GO" id="GO:0005262">
    <property type="term" value="F:calcium channel activity"/>
    <property type="evidence" value="ECO:0007669"/>
    <property type="project" value="UniProtKB-KW"/>
</dbReference>
<keyword evidence="5" id="KW-0107">Calcium channel</keyword>
<keyword evidence="8" id="KW-0106">Calcium</keyword>
<keyword evidence="9 15" id="KW-1133">Transmembrane helix</keyword>
<comment type="caution">
    <text evidence="16">The sequence shown here is derived from an EMBL/GenBank/DDBJ whole genome shotgun (WGS) entry which is preliminary data.</text>
</comment>
<name>A0A1J4L087_9EUKA</name>
<keyword evidence="6 15" id="KW-0812">Transmembrane</keyword>
<keyword evidence="3" id="KW-0813">Transport</keyword>
<dbReference type="GO" id="GO:0005789">
    <property type="term" value="C:endoplasmic reticulum membrane"/>
    <property type="evidence" value="ECO:0007669"/>
    <property type="project" value="UniProtKB-SubCell"/>
</dbReference>
<evidence type="ECO:0000256" key="15">
    <source>
        <dbReference type="SAM" id="Phobius"/>
    </source>
</evidence>
<keyword evidence="7" id="KW-0256">Endoplasmic reticulum</keyword>
<evidence type="ECO:0000256" key="8">
    <source>
        <dbReference type="ARBA" id="ARBA00022837"/>
    </source>
</evidence>
<feature type="coiled-coil region" evidence="14">
    <location>
        <begin position="57"/>
        <end position="108"/>
    </location>
</feature>